<feature type="transmembrane region" description="Helical" evidence="1">
    <location>
        <begin position="76"/>
        <end position="99"/>
    </location>
</feature>
<keyword evidence="3" id="KW-1185">Reference proteome</keyword>
<dbReference type="Proteomes" id="UP000287168">
    <property type="component" value="Unassembled WGS sequence"/>
</dbReference>
<reference evidence="2 3" key="1">
    <citation type="journal article" date="2015" name="Int. J. Syst. Evol. Microbiol.">
        <title>Gemmobacter intermedius sp. nov., isolated from a white stork (Ciconia ciconia).</title>
        <authorList>
            <person name="Kampfer P."/>
            <person name="Jerzak L."/>
            <person name="Wilharm G."/>
            <person name="Golke J."/>
            <person name="Busse H.J."/>
            <person name="Glaeser S.P."/>
        </authorList>
    </citation>
    <scope>NUCLEOTIDE SEQUENCE [LARGE SCALE GENOMIC DNA]</scope>
    <source>
        <strain evidence="2 3">119/4</strain>
    </source>
</reference>
<sequence length="101" mass="11432">MKRRNLVVIKYIAAVFFAYIAAAVVAEAPIFGLFTIPTISWPTVFEVIAWLFFGLMVFAPYLFADEIEGKDRKWGGLLLLMGKILSFIFGGVYVFALIFRL</sequence>
<protein>
    <submittedName>
        <fullName evidence="2">Uncharacterized protein</fullName>
    </submittedName>
</protein>
<keyword evidence="1" id="KW-0812">Transmembrane</keyword>
<evidence type="ECO:0000256" key="1">
    <source>
        <dbReference type="SAM" id="Phobius"/>
    </source>
</evidence>
<dbReference type="AlphaFoldDB" id="A0A451GGY6"/>
<feature type="transmembrane region" description="Helical" evidence="1">
    <location>
        <begin position="12"/>
        <end position="35"/>
    </location>
</feature>
<keyword evidence="1" id="KW-1133">Transmembrane helix</keyword>
<accession>A0A451GGY6</accession>
<feature type="transmembrane region" description="Helical" evidence="1">
    <location>
        <begin position="47"/>
        <end position="64"/>
    </location>
</feature>
<dbReference type="RefSeq" id="WP_128490759.1">
    <property type="nucleotide sequence ID" value="NZ_JBHLXB010000169.1"/>
</dbReference>
<dbReference type="OrthoDB" id="86868at2"/>
<dbReference type="EMBL" id="SBLC01000052">
    <property type="protein sequence ID" value="RWY37120.1"/>
    <property type="molecule type" value="Genomic_DNA"/>
</dbReference>
<organism evidence="2 3">
    <name type="scientific">Falsigemmobacter intermedius</name>
    <dbReference type="NCBI Taxonomy" id="1553448"/>
    <lineage>
        <taxon>Bacteria</taxon>
        <taxon>Pseudomonadati</taxon>
        <taxon>Pseudomonadota</taxon>
        <taxon>Alphaproteobacteria</taxon>
        <taxon>Rhodobacterales</taxon>
        <taxon>Paracoccaceae</taxon>
        <taxon>Falsigemmobacter</taxon>
    </lineage>
</organism>
<evidence type="ECO:0000313" key="2">
    <source>
        <dbReference type="EMBL" id="RWY37120.1"/>
    </source>
</evidence>
<gene>
    <name evidence="2" type="ORF">EP867_17530</name>
</gene>
<comment type="caution">
    <text evidence="2">The sequence shown here is derived from an EMBL/GenBank/DDBJ whole genome shotgun (WGS) entry which is preliminary data.</text>
</comment>
<keyword evidence="1" id="KW-0472">Membrane</keyword>
<name>A0A451GGY6_9RHOB</name>
<evidence type="ECO:0000313" key="3">
    <source>
        <dbReference type="Proteomes" id="UP000287168"/>
    </source>
</evidence>
<proteinExistence type="predicted"/>